<feature type="transmembrane region" description="Helical" evidence="1">
    <location>
        <begin position="230"/>
        <end position="247"/>
    </location>
</feature>
<evidence type="ECO:0000256" key="1">
    <source>
        <dbReference type="SAM" id="Phobius"/>
    </source>
</evidence>
<accession>A0A812D3U8</accession>
<feature type="transmembrane region" description="Helical" evidence="1">
    <location>
        <begin position="68"/>
        <end position="88"/>
    </location>
</feature>
<dbReference type="EMBL" id="CAHIKZ030002509">
    <property type="protein sequence ID" value="CAE1288031.1"/>
    <property type="molecule type" value="Genomic_DNA"/>
</dbReference>
<evidence type="ECO:0000313" key="3">
    <source>
        <dbReference type="Proteomes" id="UP000597762"/>
    </source>
</evidence>
<keyword evidence="1" id="KW-0812">Transmembrane</keyword>
<name>A0A812D3U8_ACAPH</name>
<feature type="transmembrane region" description="Helical" evidence="1">
    <location>
        <begin position="142"/>
        <end position="160"/>
    </location>
</feature>
<sequence length="252" mass="29692">MHFRHSKIIIFVDTDKSTTVFFDFFLTHYYMVDIYTRGESFCLFFISSFLFSIISLALSFFFHSTAFFLFSFLAFFFLLLALSFFRYFQGFFPLSICSLVLSFFIALFLALFSLLSFTLYFLHTCFFPCSFFMSFARSFFSIFFLSLTDFPLLCFQILLFSSPLTFCWVHSFGGSLFLFCAFYSAISSIYFSNIFLPSLFLTVLLSFLFRYIFLYSLLHQFIQPRNDSSPLSISFLLLTFSLFYHSIHSTSL</sequence>
<keyword evidence="1" id="KW-0472">Membrane</keyword>
<organism evidence="2 3">
    <name type="scientific">Acanthosepion pharaonis</name>
    <name type="common">Pharaoh cuttlefish</name>
    <name type="synonym">Sepia pharaonis</name>
    <dbReference type="NCBI Taxonomy" id="158019"/>
    <lineage>
        <taxon>Eukaryota</taxon>
        <taxon>Metazoa</taxon>
        <taxon>Spiralia</taxon>
        <taxon>Lophotrochozoa</taxon>
        <taxon>Mollusca</taxon>
        <taxon>Cephalopoda</taxon>
        <taxon>Coleoidea</taxon>
        <taxon>Decapodiformes</taxon>
        <taxon>Sepiida</taxon>
        <taxon>Sepiina</taxon>
        <taxon>Sepiidae</taxon>
        <taxon>Acanthosepion</taxon>
    </lineage>
</organism>
<keyword evidence="3" id="KW-1185">Reference proteome</keyword>
<evidence type="ECO:0000313" key="2">
    <source>
        <dbReference type="EMBL" id="CAE1288031.1"/>
    </source>
</evidence>
<comment type="caution">
    <text evidence="2">The sequence shown here is derived from an EMBL/GenBank/DDBJ whole genome shotgun (WGS) entry which is preliminary data.</text>
</comment>
<feature type="transmembrane region" description="Helical" evidence="1">
    <location>
        <begin position="100"/>
        <end position="122"/>
    </location>
</feature>
<feature type="transmembrane region" description="Helical" evidence="1">
    <location>
        <begin position="198"/>
        <end position="218"/>
    </location>
</feature>
<gene>
    <name evidence="2" type="ORF">SPHA_46886</name>
</gene>
<protein>
    <submittedName>
        <fullName evidence="2">Uncharacterized protein</fullName>
    </submittedName>
</protein>
<proteinExistence type="predicted"/>
<dbReference type="Proteomes" id="UP000597762">
    <property type="component" value="Unassembled WGS sequence"/>
</dbReference>
<keyword evidence="1" id="KW-1133">Transmembrane helix</keyword>
<feature type="transmembrane region" description="Helical" evidence="1">
    <location>
        <begin position="41"/>
        <end position="62"/>
    </location>
</feature>
<reference evidence="2" key="1">
    <citation type="submission" date="2021-01" db="EMBL/GenBank/DDBJ databases">
        <authorList>
            <person name="Li R."/>
            <person name="Bekaert M."/>
        </authorList>
    </citation>
    <scope>NUCLEOTIDE SEQUENCE</scope>
    <source>
        <strain evidence="2">Farmed</strain>
    </source>
</reference>
<dbReference type="AlphaFoldDB" id="A0A812D3U8"/>
<feature type="transmembrane region" description="Helical" evidence="1">
    <location>
        <begin position="172"/>
        <end position="192"/>
    </location>
</feature>